<evidence type="ECO:0000313" key="3">
    <source>
        <dbReference type="EMBL" id="KAK3854870.1"/>
    </source>
</evidence>
<feature type="region of interest" description="Disordered" evidence="1">
    <location>
        <begin position="215"/>
        <end position="246"/>
    </location>
</feature>
<organism evidence="3 4">
    <name type="scientific">Petrolisthes cinctipes</name>
    <name type="common">Flat porcelain crab</name>
    <dbReference type="NCBI Taxonomy" id="88211"/>
    <lineage>
        <taxon>Eukaryota</taxon>
        <taxon>Metazoa</taxon>
        <taxon>Ecdysozoa</taxon>
        <taxon>Arthropoda</taxon>
        <taxon>Crustacea</taxon>
        <taxon>Multicrustacea</taxon>
        <taxon>Malacostraca</taxon>
        <taxon>Eumalacostraca</taxon>
        <taxon>Eucarida</taxon>
        <taxon>Decapoda</taxon>
        <taxon>Pleocyemata</taxon>
        <taxon>Anomura</taxon>
        <taxon>Galatheoidea</taxon>
        <taxon>Porcellanidae</taxon>
        <taxon>Petrolisthes</taxon>
    </lineage>
</organism>
<keyword evidence="2" id="KW-0472">Membrane</keyword>
<feature type="transmembrane region" description="Helical" evidence="2">
    <location>
        <begin position="69"/>
        <end position="92"/>
    </location>
</feature>
<dbReference type="EMBL" id="JAWQEG010006430">
    <property type="protein sequence ID" value="KAK3854870.1"/>
    <property type="molecule type" value="Genomic_DNA"/>
</dbReference>
<proteinExistence type="predicted"/>
<sequence length="266" mass="30619">MKRTKVEGMEWVPPDRRLGLDHHTGQLYYHAPFCTVWSHYYSCRRLTILGVALVSLGVFLCAFYRNLAWYYFCFGVLAGLGMALSVPQGFLLGQQYFKKRRTTANGLSMAGQSLGSMLFPPLINLLVENARNTHESTGKMTNKISNHKTENATTTTTTTNNNINEGLHRTDDPHELRRQIMARRRATHRKRTSSTRSVDEVFDLFDSTLSLEMHTRKEEQQQQQQRKRHHTFESENSSLEGEEDDMSVEPLVLCGVKFPRLQEIFS</sequence>
<keyword evidence="2" id="KW-0812">Transmembrane</keyword>
<reference evidence="3" key="1">
    <citation type="submission" date="2023-10" db="EMBL/GenBank/DDBJ databases">
        <title>Genome assemblies of two species of porcelain crab, Petrolisthes cinctipes and Petrolisthes manimaculis (Anomura: Porcellanidae).</title>
        <authorList>
            <person name="Angst P."/>
        </authorList>
    </citation>
    <scope>NUCLEOTIDE SEQUENCE</scope>
    <source>
        <strain evidence="3">PB745_01</strain>
        <tissue evidence="3">Gill</tissue>
    </source>
</reference>
<gene>
    <name evidence="3" type="ORF">Pcinc_038690</name>
</gene>
<feature type="transmembrane region" description="Helical" evidence="2">
    <location>
        <begin position="46"/>
        <end position="63"/>
    </location>
</feature>
<comment type="caution">
    <text evidence="3">The sequence shown here is derived from an EMBL/GenBank/DDBJ whole genome shotgun (WGS) entry which is preliminary data.</text>
</comment>
<dbReference type="InterPro" id="IPR036259">
    <property type="entry name" value="MFS_trans_sf"/>
</dbReference>
<dbReference type="PANTHER" id="PTHR11360:SF306">
    <property type="entry name" value="RE01051P"/>
    <property type="match status" value="1"/>
</dbReference>
<dbReference type="PANTHER" id="PTHR11360">
    <property type="entry name" value="MONOCARBOXYLATE TRANSPORTER"/>
    <property type="match status" value="1"/>
</dbReference>
<accession>A0AAE1BQI2</accession>
<dbReference type="SUPFAM" id="SSF103473">
    <property type="entry name" value="MFS general substrate transporter"/>
    <property type="match status" value="1"/>
</dbReference>
<dbReference type="InterPro" id="IPR011701">
    <property type="entry name" value="MFS"/>
</dbReference>
<keyword evidence="2" id="KW-1133">Transmembrane helix</keyword>
<protein>
    <submittedName>
        <fullName evidence="3">Uncharacterized protein</fullName>
    </submittedName>
</protein>
<name>A0AAE1BQI2_PETCI</name>
<dbReference type="AlphaFoldDB" id="A0AAE1BQI2"/>
<evidence type="ECO:0000313" key="4">
    <source>
        <dbReference type="Proteomes" id="UP001286313"/>
    </source>
</evidence>
<evidence type="ECO:0000256" key="1">
    <source>
        <dbReference type="SAM" id="MobiDB-lite"/>
    </source>
</evidence>
<dbReference type="Gene3D" id="1.20.1250.20">
    <property type="entry name" value="MFS general substrate transporter like domains"/>
    <property type="match status" value="1"/>
</dbReference>
<dbReference type="InterPro" id="IPR050327">
    <property type="entry name" value="Proton-linked_MCT"/>
</dbReference>
<dbReference type="Proteomes" id="UP001286313">
    <property type="component" value="Unassembled WGS sequence"/>
</dbReference>
<keyword evidence="4" id="KW-1185">Reference proteome</keyword>
<feature type="region of interest" description="Disordered" evidence="1">
    <location>
        <begin position="151"/>
        <end position="170"/>
    </location>
</feature>
<evidence type="ECO:0000256" key="2">
    <source>
        <dbReference type="SAM" id="Phobius"/>
    </source>
</evidence>
<feature type="compositionally biased region" description="Low complexity" evidence="1">
    <location>
        <begin position="151"/>
        <end position="164"/>
    </location>
</feature>
<dbReference type="Pfam" id="PF07690">
    <property type="entry name" value="MFS_1"/>
    <property type="match status" value="1"/>
</dbReference>
<dbReference type="GO" id="GO:0008028">
    <property type="term" value="F:monocarboxylic acid transmembrane transporter activity"/>
    <property type="evidence" value="ECO:0007669"/>
    <property type="project" value="TreeGrafter"/>
</dbReference>